<accession>A0AAE0HMY2</accession>
<dbReference type="GO" id="GO:0005739">
    <property type="term" value="C:mitochondrion"/>
    <property type="evidence" value="ECO:0007669"/>
    <property type="project" value="TreeGrafter"/>
</dbReference>
<feature type="non-terminal residue" evidence="8">
    <location>
        <position position="1"/>
    </location>
</feature>
<feature type="domain" description="TauD/TfdA-like" evidence="7">
    <location>
        <begin position="125"/>
        <end position="367"/>
    </location>
</feature>
<dbReference type="GO" id="GO:0046872">
    <property type="term" value="F:metal ion binding"/>
    <property type="evidence" value="ECO:0007669"/>
    <property type="project" value="UniProtKB-KW"/>
</dbReference>
<dbReference type="InterPro" id="IPR038492">
    <property type="entry name" value="GBBH-like_N_sf"/>
</dbReference>
<evidence type="ECO:0000256" key="4">
    <source>
        <dbReference type="ARBA" id="ARBA00022964"/>
    </source>
</evidence>
<protein>
    <recommendedName>
        <fullName evidence="7">TauD/TfdA-like domain-containing protein</fullName>
    </recommendedName>
</protein>
<comment type="caution">
    <text evidence="8">The sequence shown here is derived from an EMBL/GenBank/DDBJ whole genome shotgun (WGS) entry which is preliminary data.</text>
</comment>
<dbReference type="EMBL" id="JAUEPN010000002">
    <property type="protein sequence ID" value="KAK3299512.1"/>
    <property type="molecule type" value="Genomic_DNA"/>
</dbReference>
<evidence type="ECO:0000259" key="7">
    <source>
        <dbReference type="Pfam" id="PF02668"/>
    </source>
</evidence>
<evidence type="ECO:0000313" key="9">
    <source>
        <dbReference type="Proteomes" id="UP001278766"/>
    </source>
</evidence>
<dbReference type="PANTHER" id="PTHR10696:SF25">
    <property type="entry name" value="OXIDOREDUCTASE AIM17-RELATED"/>
    <property type="match status" value="1"/>
</dbReference>
<name>A0AAE0HMY2_9PEZI</name>
<feature type="non-terminal residue" evidence="8">
    <location>
        <position position="375"/>
    </location>
</feature>
<dbReference type="InterPro" id="IPR042098">
    <property type="entry name" value="TauD-like_sf"/>
</dbReference>
<proteinExistence type="inferred from homology"/>
<dbReference type="GO" id="GO:0045329">
    <property type="term" value="P:carnitine biosynthetic process"/>
    <property type="evidence" value="ECO:0007669"/>
    <property type="project" value="TreeGrafter"/>
</dbReference>
<dbReference type="CDD" id="cd00250">
    <property type="entry name" value="CAS_like"/>
    <property type="match status" value="1"/>
</dbReference>
<dbReference type="PANTHER" id="PTHR10696">
    <property type="entry name" value="GAMMA-BUTYROBETAINE HYDROXYLASE-RELATED"/>
    <property type="match status" value="1"/>
</dbReference>
<evidence type="ECO:0000256" key="6">
    <source>
        <dbReference type="ARBA" id="ARBA00023004"/>
    </source>
</evidence>
<dbReference type="RefSeq" id="XP_062663026.1">
    <property type="nucleotide sequence ID" value="XM_062800104.1"/>
</dbReference>
<reference evidence="8" key="1">
    <citation type="journal article" date="2023" name="Mol. Phylogenet. Evol.">
        <title>Genome-scale phylogeny and comparative genomics of the fungal order Sordariales.</title>
        <authorList>
            <person name="Hensen N."/>
            <person name="Bonometti L."/>
            <person name="Westerberg I."/>
            <person name="Brannstrom I.O."/>
            <person name="Guillou S."/>
            <person name="Cros-Aarteil S."/>
            <person name="Calhoun S."/>
            <person name="Haridas S."/>
            <person name="Kuo A."/>
            <person name="Mondo S."/>
            <person name="Pangilinan J."/>
            <person name="Riley R."/>
            <person name="LaButti K."/>
            <person name="Andreopoulos B."/>
            <person name="Lipzen A."/>
            <person name="Chen C."/>
            <person name="Yan M."/>
            <person name="Daum C."/>
            <person name="Ng V."/>
            <person name="Clum A."/>
            <person name="Steindorff A."/>
            <person name="Ohm R.A."/>
            <person name="Martin F."/>
            <person name="Silar P."/>
            <person name="Natvig D.O."/>
            <person name="Lalanne C."/>
            <person name="Gautier V."/>
            <person name="Ament-Velasquez S.L."/>
            <person name="Kruys A."/>
            <person name="Hutchinson M.I."/>
            <person name="Powell A.J."/>
            <person name="Barry K."/>
            <person name="Miller A.N."/>
            <person name="Grigoriev I.V."/>
            <person name="Debuchy R."/>
            <person name="Gladieux P."/>
            <person name="Hiltunen Thoren M."/>
            <person name="Johannesson H."/>
        </authorList>
    </citation>
    <scope>NUCLEOTIDE SEQUENCE</scope>
    <source>
        <strain evidence="8">CBS 168.71</strain>
    </source>
</reference>
<reference evidence="8" key="2">
    <citation type="submission" date="2023-06" db="EMBL/GenBank/DDBJ databases">
        <authorList>
            <consortium name="Lawrence Berkeley National Laboratory"/>
            <person name="Haridas S."/>
            <person name="Hensen N."/>
            <person name="Bonometti L."/>
            <person name="Westerberg I."/>
            <person name="Brannstrom I.O."/>
            <person name="Guillou S."/>
            <person name="Cros-Aarteil S."/>
            <person name="Calhoun S."/>
            <person name="Kuo A."/>
            <person name="Mondo S."/>
            <person name="Pangilinan J."/>
            <person name="Riley R."/>
            <person name="Labutti K."/>
            <person name="Andreopoulos B."/>
            <person name="Lipzen A."/>
            <person name="Chen C."/>
            <person name="Yanf M."/>
            <person name="Daum C."/>
            <person name="Ng V."/>
            <person name="Clum A."/>
            <person name="Steindorff A."/>
            <person name="Ohm R."/>
            <person name="Martin F."/>
            <person name="Silar P."/>
            <person name="Natvig D."/>
            <person name="Lalanne C."/>
            <person name="Gautier V."/>
            <person name="Ament-Velasquez S.L."/>
            <person name="Kruys A."/>
            <person name="Hutchinson M.I."/>
            <person name="Powell A.J."/>
            <person name="Barry K."/>
            <person name="Miller A.N."/>
            <person name="Grigoriev I.V."/>
            <person name="Debuchy R."/>
            <person name="Gladieux P."/>
            <person name="Thoren M.H."/>
            <person name="Johannesson H."/>
        </authorList>
    </citation>
    <scope>NUCLEOTIDE SEQUENCE</scope>
    <source>
        <strain evidence="8">CBS 168.71</strain>
    </source>
</reference>
<dbReference type="InterPro" id="IPR003819">
    <property type="entry name" value="TauD/TfdA-like"/>
</dbReference>
<keyword evidence="3" id="KW-0479">Metal-binding</keyword>
<dbReference type="InterPro" id="IPR050411">
    <property type="entry name" value="AlphaKG_dependent_hydroxylases"/>
</dbReference>
<keyword evidence="5" id="KW-0560">Oxidoreductase</keyword>
<organism evidence="8 9">
    <name type="scientific">Chaetomium fimeti</name>
    <dbReference type="NCBI Taxonomy" id="1854472"/>
    <lineage>
        <taxon>Eukaryota</taxon>
        <taxon>Fungi</taxon>
        <taxon>Dikarya</taxon>
        <taxon>Ascomycota</taxon>
        <taxon>Pezizomycotina</taxon>
        <taxon>Sordariomycetes</taxon>
        <taxon>Sordariomycetidae</taxon>
        <taxon>Sordariales</taxon>
        <taxon>Chaetomiaceae</taxon>
        <taxon>Chaetomium</taxon>
    </lineage>
</organism>
<keyword evidence="6" id="KW-0408">Iron</keyword>
<keyword evidence="4" id="KW-0223">Dioxygenase</keyword>
<keyword evidence="9" id="KW-1185">Reference proteome</keyword>
<sequence>KLTFRYPNDGDDFLVLSSLWLRDSCPCDICVDPDSGQKNFSTTDLPDIPEIGDVKVYHEGSLEIDWMGDGPSGGGWHRSKYPAAEVRAWQADSKWQRGSIGSNDPSRILWNRASYEELLAKGRCRVSYRDWMGEGRPFMDALMDLRQTGLIFVTDVPTDENEVVQVAHRIGPVQDTFYGRTWDVRNKARAENVAYTDKFLCLHQDLMYHDPVPGLQLLHCLSNTCEGGESLFSNAVRAADELRVAEPSQYEDLTSIGVYFGYNKGNNHCFKRQTTIVADSNELPRETRWAPPFQTTFPVASGDPTSNKMAEWKKAARAFQDIAESEANMLEVKLKEGECVIFDNRQILHGRRQFAAGQGSRWLKGTYVSHQDYIA</sequence>
<evidence type="ECO:0000256" key="5">
    <source>
        <dbReference type="ARBA" id="ARBA00023002"/>
    </source>
</evidence>
<evidence type="ECO:0000313" key="8">
    <source>
        <dbReference type="EMBL" id="KAK3299512.1"/>
    </source>
</evidence>
<dbReference type="Proteomes" id="UP001278766">
    <property type="component" value="Unassembled WGS sequence"/>
</dbReference>
<dbReference type="SUPFAM" id="SSF51197">
    <property type="entry name" value="Clavaminate synthase-like"/>
    <property type="match status" value="1"/>
</dbReference>
<dbReference type="Pfam" id="PF02668">
    <property type="entry name" value="TauD"/>
    <property type="match status" value="1"/>
</dbReference>
<dbReference type="GeneID" id="87837052"/>
<gene>
    <name evidence="8" type="ORF">B0H64DRAFT_301892</name>
</gene>
<evidence type="ECO:0000256" key="2">
    <source>
        <dbReference type="ARBA" id="ARBA00008654"/>
    </source>
</evidence>
<dbReference type="GO" id="GO:0051213">
    <property type="term" value="F:dioxygenase activity"/>
    <property type="evidence" value="ECO:0007669"/>
    <property type="project" value="UniProtKB-KW"/>
</dbReference>
<dbReference type="Gene3D" id="3.30.2020.30">
    <property type="match status" value="1"/>
</dbReference>
<dbReference type="AlphaFoldDB" id="A0AAE0HMY2"/>
<evidence type="ECO:0000256" key="3">
    <source>
        <dbReference type="ARBA" id="ARBA00022723"/>
    </source>
</evidence>
<evidence type="ECO:0000256" key="1">
    <source>
        <dbReference type="ARBA" id="ARBA00001954"/>
    </source>
</evidence>
<comment type="cofactor">
    <cofactor evidence="1">
        <name>Fe(2+)</name>
        <dbReference type="ChEBI" id="CHEBI:29033"/>
    </cofactor>
</comment>
<dbReference type="Gene3D" id="3.60.130.10">
    <property type="entry name" value="Clavaminate synthase-like"/>
    <property type="match status" value="1"/>
</dbReference>
<comment type="similarity">
    <text evidence="2">Belongs to the gamma-BBH/TMLD family.</text>
</comment>